<sequence>MKTLVLVSHPEYNDSMTEAFLKQSQSDLKDVDWVVLDQLNHQPSFDVEKEQHRWLQYDRIILQFPMYWYSAPALMKQYEDDVFTRNFIYADRHGWLNGKELGIVTTLGDPEKDYQVGGREGFSISELLKPYQAVAQKAGMKFLKPFVVSQFAYMTVKDKKELLVSYRNYLTNEDFDSFKSKQVWYIEQLKQINSELPEDKQLSMQILIDYIQDNYDQLDELHWELEMIKKEEDE</sequence>
<dbReference type="Proteomes" id="UP000272003">
    <property type="component" value="Chromosome"/>
</dbReference>
<evidence type="ECO:0000259" key="2">
    <source>
        <dbReference type="Pfam" id="PF02525"/>
    </source>
</evidence>
<evidence type="ECO:0000256" key="1">
    <source>
        <dbReference type="ARBA" id="ARBA00023002"/>
    </source>
</evidence>
<dbReference type="GO" id="GO:0003955">
    <property type="term" value="F:NAD(P)H dehydrogenase (quinone) activity"/>
    <property type="evidence" value="ECO:0007669"/>
    <property type="project" value="TreeGrafter"/>
</dbReference>
<dbReference type="EMBL" id="CP032626">
    <property type="protein sequence ID" value="AYF92239.1"/>
    <property type="molecule type" value="Genomic_DNA"/>
</dbReference>
<protein>
    <submittedName>
        <fullName evidence="3">Flavodoxin family protein</fullName>
    </submittedName>
</protein>
<organism evidence="3 4">
    <name type="scientific">Apilactobacillus bombintestini</name>
    <dbReference type="NCBI Taxonomy" id="2419772"/>
    <lineage>
        <taxon>Bacteria</taxon>
        <taxon>Bacillati</taxon>
        <taxon>Bacillota</taxon>
        <taxon>Bacilli</taxon>
        <taxon>Lactobacillales</taxon>
        <taxon>Lactobacillaceae</taxon>
        <taxon>Apilactobacillus</taxon>
    </lineage>
</organism>
<dbReference type="RefSeq" id="WP_120784013.1">
    <property type="nucleotide sequence ID" value="NZ_CP032626.1"/>
</dbReference>
<dbReference type="KEGG" id="abom:D7I45_01395"/>
<proteinExistence type="predicted"/>
<dbReference type="AlphaFoldDB" id="A0A387AS93"/>
<feature type="domain" description="Flavodoxin-like fold" evidence="2">
    <location>
        <begin position="1"/>
        <end position="160"/>
    </location>
</feature>
<dbReference type="Gene3D" id="3.40.50.360">
    <property type="match status" value="1"/>
</dbReference>
<gene>
    <name evidence="3" type="ORF">D7I45_01395</name>
</gene>
<dbReference type="InterPro" id="IPR046980">
    <property type="entry name" value="KefG/KefF"/>
</dbReference>
<dbReference type="PANTHER" id="PTHR47307:SF1">
    <property type="entry name" value="GLUTATHIONE-REGULATED POTASSIUM-EFFLUX SYSTEM ANCILLARY PROTEIN KEFG"/>
    <property type="match status" value="1"/>
</dbReference>
<accession>A0A387AS93</accession>
<dbReference type="GO" id="GO:0010181">
    <property type="term" value="F:FMN binding"/>
    <property type="evidence" value="ECO:0007669"/>
    <property type="project" value="TreeGrafter"/>
</dbReference>
<reference evidence="3 4" key="1">
    <citation type="submission" date="2018-09" db="EMBL/GenBank/DDBJ databases">
        <title>Genome sequencing of strain BHWM-4.</title>
        <authorList>
            <person name="Heo J."/>
            <person name="Kim S.-J."/>
            <person name="Kwon S.-W."/>
        </authorList>
    </citation>
    <scope>NUCLEOTIDE SEQUENCE [LARGE SCALE GENOMIC DNA]</scope>
    <source>
        <strain evidence="3 4">BHWM-4</strain>
    </source>
</reference>
<keyword evidence="4" id="KW-1185">Reference proteome</keyword>
<dbReference type="InterPro" id="IPR029039">
    <property type="entry name" value="Flavoprotein-like_sf"/>
</dbReference>
<name>A0A387AS93_9LACO</name>
<dbReference type="OrthoDB" id="9798454at2"/>
<dbReference type="PANTHER" id="PTHR47307">
    <property type="entry name" value="GLUTATHIONE-REGULATED POTASSIUM-EFFLUX SYSTEM ANCILLARY PROTEIN KEFG"/>
    <property type="match status" value="1"/>
</dbReference>
<dbReference type="SUPFAM" id="SSF52218">
    <property type="entry name" value="Flavoproteins"/>
    <property type="match status" value="1"/>
</dbReference>
<dbReference type="Pfam" id="PF02525">
    <property type="entry name" value="Flavodoxin_2"/>
    <property type="match status" value="1"/>
</dbReference>
<keyword evidence="1" id="KW-0560">Oxidoreductase</keyword>
<evidence type="ECO:0000313" key="4">
    <source>
        <dbReference type="Proteomes" id="UP000272003"/>
    </source>
</evidence>
<dbReference type="GO" id="GO:0009055">
    <property type="term" value="F:electron transfer activity"/>
    <property type="evidence" value="ECO:0007669"/>
    <property type="project" value="TreeGrafter"/>
</dbReference>
<dbReference type="InterPro" id="IPR003680">
    <property type="entry name" value="Flavodoxin_fold"/>
</dbReference>
<evidence type="ECO:0000313" key="3">
    <source>
        <dbReference type="EMBL" id="AYF92239.1"/>
    </source>
</evidence>